<feature type="binding site" evidence="7">
    <location>
        <position position="270"/>
    </location>
    <ligand>
        <name>[4Fe-4S] cluster</name>
        <dbReference type="ChEBI" id="CHEBI:49883"/>
    </ligand>
</feature>
<feature type="domain" description="IspG C-terminal" evidence="10">
    <location>
        <begin position="263"/>
        <end position="355"/>
    </location>
</feature>
<evidence type="ECO:0000256" key="3">
    <source>
        <dbReference type="ARBA" id="ARBA00023002"/>
    </source>
</evidence>
<keyword evidence="4 7" id="KW-0408">Iron</keyword>
<dbReference type="SUPFAM" id="SSF56014">
    <property type="entry name" value="Nitrite and sulphite reductase 4Fe-4S domain-like"/>
    <property type="match status" value="1"/>
</dbReference>
<evidence type="ECO:0000313" key="12">
    <source>
        <dbReference type="Proteomes" id="UP000485484"/>
    </source>
</evidence>
<evidence type="ECO:0000256" key="4">
    <source>
        <dbReference type="ARBA" id="ARBA00023004"/>
    </source>
</evidence>
<proteinExistence type="inferred from homology"/>
<comment type="caution">
    <text evidence="11">The sequence shown here is derived from an EMBL/GenBank/DDBJ whole genome shotgun (WGS) entry which is preliminary data.</text>
</comment>
<dbReference type="GO" id="GO:0005506">
    <property type="term" value="F:iron ion binding"/>
    <property type="evidence" value="ECO:0007669"/>
    <property type="project" value="InterPro"/>
</dbReference>
<feature type="domain" description="IspG TIM-barrel" evidence="9">
    <location>
        <begin position="9"/>
        <end position="248"/>
    </location>
</feature>
<comment type="function">
    <text evidence="7">Converts 2C-methyl-D-erythritol 2,4-cyclodiphosphate (ME-2,4cPP) into 1-hydroxy-2-methyl-2-(E)-butenyl 4-diphosphate.</text>
</comment>
<comment type="pathway">
    <text evidence="7">Isoprenoid biosynthesis; isopentenyl diphosphate biosynthesis via DXP pathway; isopentenyl diphosphate from 1-deoxy-D-xylulose 5-phosphate: step 5/6.</text>
</comment>
<dbReference type="InterPro" id="IPR011005">
    <property type="entry name" value="Dihydropteroate_synth-like_sf"/>
</dbReference>
<dbReference type="PIRSF" id="PIRSF004640">
    <property type="entry name" value="IspG"/>
    <property type="match status" value="1"/>
</dbReference>
<keyword evidence="1 7" id="KW-0004">4Fe-4S</keyword>
<dbReference type="InterPro" id="IPR045854">
    <property type="entry name" value="NO2/SO3_Rdtase_4Fe4S_sf"/>
</dbReference>
<comment type="similarity">
    <text evidence="7">Belongs to the IspG family.</text>
</comment>
<keyword evidence="3 7" id="KW-0560">Oxidoreductase</keyword>
<dbReference type="GO" id="GO:0016114">
    <property type="term" value="P:terpenoid biosynthetic process"/>
    <property type="evidence" value="ECO:0007669"/>
    <property type="project" value="InterPro"/>
</dbReference>
<keyword evidence="5 7" id="KW-0411">Iron-sulfur</keyword>
<dbReference type="PANTHER" id="PTHR30454:SF0">
    <property type="entry name" value="4-HYDROXY-3-METHYLBUT-2-EN-1-YL DIPHOSPHATE SYNTHASE (FERREDOXIN), CHLOROPLASTIC"/>
    <property type="match status" value="1"/>
</dbReference>
<evidence type="ECO:0000313" key="11">
    <source>
        <dbReference type="EMBL" id="OPZ91430.1"/>
    </source>
</evidence>
<feature type="binding site" evidence="7">
    <location>
        <position position="267"/>
    </location>
    <ligand>
        <name>[4Fe-4S] cluster</name>
        <dbReference type="ChEBI" id="CHEBI:49883"/>
    </ligand>
</feature>
<dbReference type="Pfam" id="PF04551">
    <property type="entry name" value="GcpE"/>
    <property type="match status" value="1"/>
</dbReference>
<dbReference type="EC" id="1.17.7.3" evidence="7"/>
<sequence length="388" mass="41091">MSIKSTVARPVRIGRLTVGGGAPVRVQGMTKTRTADLKATRLELEALAAAGAELVRLAVKDEEDLAAFARLKSISRLPLVADIHFRGDLALGALAAGADKVRLNPGNLDDPVRLAEIIRLARRKGAAIRIGVNSGSLPGGPGEPVSGLETARLMVRTAAAYLENFETLDFHNLVVSLKSSSVPVTLAANRLFRRHFDYPLHLGVTEAGRGGPALVKSSIGIGALLADGIGETLRVSLSGPAVEEVAAGRWILQALELRNFQPELISCPTCGRCRSDLFSILDRVEDGLKRLPGYPERYAGFKVAVMGCEVNGPGEAAAADIGVACGGKRGLLFRKGRVVERPPAAGLAEALLAELSRLNPGPVKRESNGDHPIKTKPKRGGTSNRRRK</sequence>
<dbReference type="PANTHER" id="PTHR30454">
    <property type="entry name" value="4-HYDROXY-3-METHYLBUT-2-EN-1-YL DIPHOSPHATE SYNTHASE"/>
    <property type="match status" value="1"/>
</dbReference>
<gene>
    <name evidence="7 11" type="primary">ispG</name>
    <name evidence="11" type="ORF">BWY73_01093</name>
</gene>
<dbReference type="Pfam" id="PF26540">
    <property type="entry name" value="GcpE_C"/>
    <property type="match status" value="1"/>
</dbReference>
<dbReference type="AlphaFoldDB" id="A0A1V5MEU0"/>
<dbReference type="Gene3D" id="3.20.20.20">
    <property type="entry name" value="Dihydropteroate synthase-like"/>
    <property type="match status" value="1"/>
</dbReference>
<feature type="region of interest" description="Disordered" evidence="8">
    <location>
        <begin position="359"/>
        <end position="388"/>
    </location>
</feature>
<dbReference type="HAMAP" id="MF_00159">
    <property type="entry name" value="IspG"/>
    <property type="match status" value="1"/>
</dbReference>
<name>A0A1V5MEU0_UNCT6</name>
<evidence type="ECO:0000256" key="2">
    <source>
        <dbReference type="ARBA" id="ARBA00022723"/>
    </source>
</evidence>
<dbReference type="InterPro" id="IPR016425">
    <property type="entry name" value="IspG_bac"/>
</dbReference>
<feature type="binding site" evidence="7">
    <location>
        <position position="308"/>
    </location>
    <ligand>
        <name>[4Fe-4S] cluster</name>
        <dbReference type="ChEBI" id="CHEBI:49883"/>
    </ligand>
</feature>
<comment type="cofactor">
    <cofactor evidence="7">
        <name>[4Fe-4S] cluster</name>
        <dbReference type="ChEBI" id="CHEBI:49883"/>
    </cofactor>
    <text evidence="7">Binds 1 [4Fe-4S] cluster.</text>
</comment>
<comment type="catalytic activity">
    <reaction evidence="7">
        <text>(2E)-4-hydroxy-3-methylbut-2-enyl diphosphate + oxidized [flavodoxin] + H2O + 2 H(+) = 2-C-methyl-D-erythritol 2,4-cyclic diphosphate + reduced [flavodoxin]</text>
        <dbReference type="Rhea" id="RHEA:43604"/>
        <dbReference type="Rhea" id="RHEA-COMP:10622"/>
        <dbReference type="Rhea" id="RHEA-COMP:10623"/>
        <dbReference type="ChEBI" id="CHEBI:15377"/>
        <dbReference type="ChEBI" id="CHEBI:15378"/>
        <dbReference type="ChEBI" id="CHEBI:57618"/>
        <dbReference type="ChEBI" id="CHEBI:58210"/>
        <dbReference type="ChEBI" id="CHEBI:58483"/>
        <dbReference type="ChEBI" id="CHEBI:128753"/>
        <dbReference type="EC" id="1.17.7.3"/>
    </reaction>
</comment>
<dbReference type="Proteomes" id="UP000485484">
    <property type="component" value="Unassembled WGS sequence"/>
</dbReference>
<dbReference type="GO" id="GO:0141197">
    <property type="term" value="F:4-hydroxy-3-methylbut-2-enyl-diphosphate synthase activity (flavodoxin)"/>
    <property type="evidence" value="ECO:0007669"/>
    <property type="project" value="UniProtKB-EC"/>
</dbReference>
<dbReference type="GO" id="GO:0019288">
    <property type="term" value="P:isopentenyl diphosphate biosynthetic process, methylerythritol 4-phosphate pathway"/>
    <property type="evidence" value="ECO:0007669"/>
    <property type="project" value="UniProtKB-UniRule"/>
</dbReference>
<dbReference type="UniPathway" id="UPA00056">
    <property type="reaction ID" value="UER00096"/>
</dbReference>
<dbReference type="NCBIfam" id="NF001540">
    <property type="entry name" value="PRK00366.1"/>
    <property type="match status" value="1"/>
</dbReference>
<organism evidence="11 12">
    <name type="scientific">candidate division TA06 bacterium ADurb.Bin417</name>
    <dbReference type="NCBI Taxonomy" id="1852828"/>
    <lineage>
        <taxon>Bacteria</taxon>
        <taxon>Bacteria division TA06</taxon>
    </lineage>
</organism>
<dbReference type="NCBIfam" id="TIGR00612">
    <property type="entry name" value="ispG_gcpE"/>
    <property type="match status" value="1"/>
</dbReference>
<evidence type="ECO:0000259" key="10">
    <source>
        <dbReference type="Pfam" id="PF26540"/>
    </source>
</evidence>
<accession>A0A1V5MEU0</accession>
<evidence type="ECO:0000256" key="5">
    <source>
        <dbReference type="ARBA" id="ARBA00023014"/>
    </source>
</evidence>
<evidence type="ECO:0000256" key="8">
    <source>
        <dbReference type="SAM" id="MobiDB-lite"/>
    </source>
</evidence>
<dbReference type="Gene3D" id="3.30.413.10">
    <property type="entry name" value="Sulfite Reductase Hemoprotein, domain 1"/>
    <property type="match status" value="1"/>
</dbReference>
<dbReference type="GO" id="GO:0051539">
    <property type="term" value="F:4 iron, 4 sulfur cluster binding"/>
    <property type="evidence" value="ECO:0007669"/>
    <property type="project" value="UniProtKB-UniRule"/>
</dbReference>
<feature type="binding site" evidence="7">
    <location>
        <position position="315"/>
    </location>
    <ligand>
        <name>[4Fe-4S] cluster</name>
        <dbReference type="ChEBI" id="CHEBI:49883"/>
    </ligand>
</feature>
<protein>
    <recommendedName>
        <fullName evidence="7">4-hydroxy-3-methylbut-2-en-1-yl diphosphate synthase (flavodoxin)</fullName>
        <ecNumber evidence="7">1.17.7.3</ecNumber>
    </recommendedName>
    <alternativeName>
        <fullName evidence="7">1-hydroxy-2-methyl-2-(E)-butenyl 4-diphosphate synthase</fullName>
    </alternativeName>
</protein>
<dbReference type="InterPro" id="IPR058578">
    <property type="entry name" value="IspG_TIM"/>
</dbReference>
<dbReference type="GO" id="GO:0046429">
    <property type="term" value="F:4-hydroxy-3-methylbut-2-en-1-yl diphosphate synthase activity (ferredoxin)"/>
    <property type="evidence" value="ECO:0007669"/>
    <property type="project" value="UniProtKB-UniRule"/>
</dbReference>
<keyword evidence="2 7" id="KW-0479">Metal-binding</keyword>
<dbReference type="InterPro" id="IPR058579">
    <property type="entry name" value="IspG_C"/>
</dbReference>
<dbReference type="EMBL" id="MWAK01000177">
    <property type="protein sequence ID" value="OPZ91430.1"/>
    <property type="molecule type" value="Genomic_DNA"/>
</dbReference>
<dbReference type="InterPro" id="IPR004588">
    <property type="entry name" value="IspG_bac-typ"/>
</dbReference>
<reference evidence="11 12" key="1">
    <citation type="submission" date="2017-02" db="EMBL/GenBank/DDBJ databases">
        <title>Delving into the versatile metabolic prowess of the omnipresent phylum Bacteroidetes.</title>
        <authorList>
            <person name="Nobu M.K."/>
            <person name="Mei R."/>
            <person name="Narihiro T."/>
            <person name="Kuroda K."/>
            <person name="Liu W.-T."/>
        </authorList>
    </citation>
    <scope>NUCLEOTIDE SEQUENCE [LARGE SCALE GENOMIC DNA]</scope>
    <source>
        <strain evidence="11">ADurb.Bin417</strain>
    </source>
</reference>
<evidence type="ECO:0000256" key="6">
    <source>
        <dbReference type="ARBA" id="ARBA00023229"/>
    </source>
</evidence>
<feature type="compositionally biased region" description="Basic residues" evidence="8">
    <location>
        <begin position="374"/>
        <end position="388"/>
    </location>
</feature>
<keyword evidence="6 7" id="KW-0414">Isoprene biosynthesis</keyword>
<evidence type="ECO:0000256" key="7">
    <source>
        <dbReference type="HAMAP-Rule" id="MF_00159"/>
    </source>
</evidence>
<evidence type="ECO:0000259" key="9">
    <source>
        <dbReference type="Pfam" id="PF04551"/>
    </source>
</evidence>
<evidence type="ECO:0000256" key="1">
    <source>
        <dbReference type="ARBA" id="ARBA00022485"/>
    </source>
</evidence>
<feature type="compositionally biased region" description="Basic and acidic residues" evidence="8">
    <location>
        <begin position="363"/>
        <end position="373"/>
    </location>
</feature>